<keyword evidence="12" id="KW-1185">Reference proteome</keyword>
<dbReference type="SUPFAM" id="SSF161111">
    <property type="entry name" value="Cation efflux protein transmembrane domain-like"/>
    <property type="match status" value="1"/>
</dbReference>
<evidence type="ECO:0000256" key="7">
    <source>
        <dbReference type="SAM" id="MobiDB-lite"/>
    </source>
</evidence>
<feature type="transmembrane region" description="Helical" evidence="8">
    <location>
        <begin position="12"/>
        <end position="33"/>
    </location>
</feature>
<feature type="domain" description="Cation efflux protein transmembrane" evidence="9">
    <location>
        <begin position="14"/>
        <end position="207"/>
    </location>
</feature>
<feature type="domain" description="Cation efflux protein cytoplasmic" evidence="10">
    <location>
        <begin position="215"/>
        <end position="290"/>
    </location>
</feature>
<gene>
    <name evidence="11" type="ORF">H8710_06110</name>
</gene>
<evidence type="ECO:0000313" key="11">
    <source>
        <dbReference type="EMBL" id="MBC8559646.1"/>
    </source>
</evidence>
<dbReference type="Pfam" id="PF01545">
    <property type="entry name" value="Cation_efflux"/>
    <property type="match status" value="1"/>
</dbReference>
<dbReference type="NCBIfam" id="TIGR01297">
    <property type="entry name" value="CDF"/>
    <property type="match status" value="1"/>
</dbReference>
<dbReference type="Proteomes" id="UP000610760">
    <property type="component" value="Unassembled WGS sequence"/>
</dbReference>
<dbReference type="RefSeq" id="WP_346727091.1">
    <property type="nucleotide sequence ID" value="NZ_JACRSV010000001.1"/>
</dbReference>
<dbReference type="AlphaFoldDB" id="A0A926E5M3"/>
<evidence type="ECO:0000256" key="6">
    <source>
        <dbReference type="ARBA" id="ARBA00023136"/>
    </source>
</evidence>
<name>A0A926E5M3_9FIRM</name>
<dbReference type="FunFam" id="1.20.1510.10:FF:000006">
    <property type="entry name" value="Divalent cation efflux transporter"/>
    <property type="match status" value="1"/>
</dbReference>
<evidence type="ECO:0000256" key="8">
    <source>
        <dbReference type="SAM" id="Phobius"/>
    </source>
</evidence>
<evidence type="ECO:0000256" key="1">
    <source>
        <dbReference type="ARBA" id="ARBA00004141"/>
    </source>
</evidence>
<dbReference type="InterPro" id="IPR027469">
    <property type="entry name" value="Cation_efflux_TMD_sf"/>
</dbReference>
<evidence type="ECO:0000313" key="12">
    <source>
        <dbReference type="Proteomes" id="UP000610760"/>
    </source>
</evidence>
<dbReference type="Gene3D" id="3.30.70.1350">
    <property type="entry name" value="Cation efflux protein, cytoplasmic domain"/>
    <property type="match status" value="1"/>
</dbReference>
<evidence type="ECO:0000259" key="9">
    <source>
        <dbReference type="Pfam" id="PF01545"/>
    </source>
</evidence>
<accession>A0A926E5M3</accession>
<dbReference type="InterPro" id="IPR027470">
    <property type="entry name" value="Cation_efflux_CTD"/>
</dbReference>
<evidence type="ECO:0000256" key="5">
    <source>
        <dbReference type="ARBA" id="ARBA00022989"/>
    </source>
</evidence>
<evidence type="ECO:0000259" key="10">
    <source>
        <dbReference type="Pfam" id="PF16916"/>
    </source>
</evidence>
<dbReference type="PANTHER" id="PTHR43840:SF15">
    <property type="entry name" value="MITOCHONDRIAL METAL TRANSPORTER 1-RELATED"/>
    <property type="match status" value="1"/>
</dbReference>
<dbReference type="InterPro" id="IPR002524">
    <property type="entry name" value="Cation_efflux"/>
</dbReference>
<dbReference type="GO" id="GO:0016020">
    <property type="term" value="C:membrane"/>
    <property type="evidence" value="ECO:0007669"/>
    <property type="project" value="UniProtKB-SubCell"/>
</dbReference>
<dbReference type="InterPro" id="IPR050291">
    <property type="entry name" value="CDF_Transporter"/>
</dbReference>
<keyword evidence="6 8" id="KW-0472">Membrane</keyword>
<protein>
    <submittedName>
        <fullName evidence="11">Cation transporter</fullName>
    </submittedName>
</protein>
<feature type="transmembrane region" description="Helical" evidence="8">
    <location>
        <begin position="81"/>
        <end position="106"/>
    </location>
</feature>
<keyword evidence="5 8" id="KW-1133">Transmembrane helix</keyword>
<feature type="transmembrane region" description="Helical" evidence="8">
    <location>
        <begin position="39"/>
        <end position="60"/>
    </location>
</feature>
<dbReference type="PANTHER" id="PTHR43840">
    <property type="entry name" value="MITOCHONDRIAL METAL TRANSPORTER 1-RELATED"/>
    <property type="match status" value="1"/>
</dbReference>
<evidence type="ECO:0000256" key="3">
    <source>
        <dbReference type="ARBA" id="ARBA00022448"/>
    </source>
</evidence>
<sequence>MKKGNERIAMRVSAVSIAWNVALSVFKLLAGLIGHSGAMISDAVHSASDVFSTVIVIVGVKIAGRDSDKNHPYGHERLECVAALLLAVVLGLTGLMIGFTGLKNIIAGTSGHLEAPGALALVAAVVSIAVKESMYWYTRAAAKKIHSSALMADAWHHRSDALSSIGSFAGILGARMGFPVLDPIASLVICLFIVKAAVDVFRDAVSRMTDTSCGDDTVEEVRRAASDTEGVLGVDLVRTRLFGDRIYVDIEIEADGNLSLFDAHAVAERVHDEVEQAVPACKHCMVHVNPAPPLADGDGAEDDGLQASAAPEYERRAARNSHPDMASLSNGEGAGETSSPKAPDGPAT</sequence>
<evidence type="ECO:0000256" key="2">
    <source>
        <dbReference type="ARBA" id="ARBA00008114"/>
    </source>
</evidence>
<comment type="subcellular location">
    <subcellularLocation>
        <location evidence="1">Membrane</location>
        <topology evidence="1">Multi-pass membrane protein</topology>
    </subcellularLocation>
</comment>
<comment type="caution">
    <text evidence="11">The sequence shown here is derived from an EMBL/GenBank/DDBJ whole genome shotgun (WGS) entry which is preliminary data.</text>
</comment>
<dbReference type="GO" id="GO:0008324">
    <property type="term" value="F:monoatomic cation transmembrane transporter activity"/>
    <property type="evidence" value="ECO:0007669"/>
    <property type="project" value="InterPro"/>
</dbReference>
<feature type="transmembrane region" description="Helical" evidence="8">
    <location>
        <begin position="118"/>
        <end position="138"/>
    </location>
</feature>
<keyword evidence="4 8" id="KW-0812">Transmembrane</keyword>
<proteinExistence type="inferred from homology"/>
<reference evidence="11" key="1">
    <citation type="submission" date="2020-08" db="EMBL/GenBank/DDBJ databases">
        <title>Genome public.</title>
        <authorList>
            <person name="Liu C."/>
            <person name="Sun Q."/>
        </authorList>
    </citation>
    <scope>NUCLEOTIDE SEQUENCE</scope>
    <source>
        <strain evidence="11">NSJ-33</strain>
    </source>
</reference>
<dbReference type="InterPro" id="IPR036837">
    <property type="entry name" value="Cation_efflux_CTD_sf"/>
</dbReference>
<feature type="region of interest" description="Disordered" evidence="7">
    <location>
        <begin position="293"/>
        <end position="348"/>
    </location>
</feature>
<dbReference type="Pfam" id="PF16916">
    <property type="entry name" value="ZT_dimer"/>
    <property type="match status" value="1"/>
</dbReference>
<keyword evidence="3" id="KW-0813">Transport</keyword>
<dbReference type="EMBL" id="JACRSV010000001">
    <property type="protein sequence ID" value="MBC8559646.1"/>
    <property type="molecule type" value="Genomic_DNA"/>
</dbReference>
<evidence type="ECO:0000256" key="4">
    <source>
        <dbReference type="ARBA" id="ARBA00022692"/>
    </source>
</evidence>
<dbReference type="SUPFAM" id="SSF160240">
    <property type="entry name" value="Cation efflux protein cytoplasmic domain-like"/>
    <property type="match status" value="1"/>
</dbReference>
<dbReference type="Gene3D" id="1.20.1510.10">
    <property type="entry name" value="Cation efflux protein transmembrane domain"/>
    <property type="match status" value="1"/>
</dbReference>
<dbReference type="InterPro" id="IPR058533">
    <property type="entry name" value="Cation_efflux_TM"/>
</dbReference>
<comment type="similarity">
    <text evidence="2">Belongs to the cation diffusion facilitator (CDF) transporter (TC 2.A.4) family.</text>
</comment>
<organism evidence="11 12">
    <name type="scientific">Fumia xinanensis</name>
    <dbReference type="NCBI Taxonomy" id="2763659"/>
    <lineage>
        <taxon>Bacteria</taxon>
        <taxon>Bacillati</taxon>
        <taxon>Bacillota</taxon>
        <taxon>Clostridia</taxon>
        <taxon>Eubacteriales</taxon>
        <taxon>Oscillospiraceae</taxon>
        <taxon>Fumia</taxon>
    </lineage>
</organism>